<gene>
    <name evidence="2" type="ORF">SORBI_3005G046801</name>
</gene>
<organism evidence="2 3">
    <name type="scientific">Sorghum bicolor</name>
    <name type="common">Sorghum</name>
    <name type="synonym">Sorghum vulgare</name>
    <dbReference type="NCBI Taxonomy" id="4558"/>
    <lineage>
        <taxon>Eukaryota</taxon>
        <taxon>Viridiplantae</taxon>
        <taxon>Streptophyta</taxon>
        <taxon>Embryophyta</taxon>
        <taxon>Tracheophyta</taxon>
        <taxon>Spermatophyta</taxon>
        <taxon>Magnoliopsida</taxon>
        <taxon>Liliopsida</taxon>
        <taxon>Poales</taxon>
        <taxon>Poaceae</taxon>
        <taxon>PACMAD clade</taxon>
        <taxon>Panicoideae</taxon>
        <taxon>Andropogonodae</taxon>
        <taxon>Andropogoneae</taxon>
        <taxon>Sorghinae</taxon>
        <taxon>Sorghum</taxon>
    </lineage>
</organism>
<dbReference type="AlphaFoldDB" id="A0A1Z5RGQ2"/>
<evidence type="ECO:0000313" key="2">
    <source>
        <dbReference type="EMBL" id="OQU82932.1"/>
    </source>
</evidence>
<keyword evidence="1" id="KW-1133">Transmembrane helix</keyword>
<evidence type="ECO:0000256" key="1">
    <source>
        <dbReference type="SAM" id="Phobius"/>
    </source>
</evidence>
<reference evidence="3" key="2">
    <citation type="journal article" date="2018" name="Plant J.">
        <title>The Sorghum bicolor reference genome: improved assembly, gene annotations, a transcriptome atlas, and signatures of genome organization.</title>
        <authorList>
            <person name="McCormick R.F."/>
            <person name="Truong S.K."/>
            <person name="Sreedasyam A."/>
            <person name="Jenkins J."/>
            <person name="Shu S."/>
            <person name="Sims D."/>
            <person name="Kennedy M."/>
            <person name="Amirebrahimi M."/>
            <person name="Weers B.D."/>
            <person name="McKinley B."/>
            <person name="Mattison A."/>
            <person name="Morishige D.T."/>
            <person name="Grimwood J."/>
            <person name="Schmutz J."/>
            <person name="Mullet J.E."/>
        </authorList>
    </citation>
    <scope>NUCLEOTIDE SEQUENCE [LARGE SCALE GENOMIC DNA]</scope>
    <source>
        <strain evidence="3">cv. BTx623</strain>
    </source>
</reference>
<name>A0A1Z5RGQ2_SORBI</name>
<proteinExistence type="predicted"/>
<keyword evidence="1" id="KW-0472">Membrane</keyword>
<evidence type="ECO:0000313" key="3">
    <source>
        <dbReference type="Proteomes" id="UP000000768"/>
    </source>
</evidence>
<dbReference type="EMBL" id="CM000764">
    <property type="protein sequence ID" value="OQU82932.1"/>
    <property type="molecule type" value="Genomic_DNA"/>
</dbReference>
<dbReference type="Proteomes" id="UP000000768">
    <property type="component" value="Chromosome 5"/>
</dbReference>
<reference evidence="2 3" key="1">
    <citation type="journal article" date="2009" name="Nature">
        <title>The Sorghum bicolor genome and the diversification of grasses.</title>
        <authorList>
            <person name="Paterson A.H."/>
            <person name="Bowers J.E."/>
            <person name="Bruggmann R."/>
            <person name="Dubchak I."/>
            <person name="Grimwood J."/>
            <person name="Gundlach H."/>
            <person name="Haberer G."/>
            <person name="Hellsten U."/>
            <person name="Mitros T."/>
            <person name="Poliakov A."/>
            <person name="Schmutz J."/>
            <person name="Spannagl M."/>
            <person name="Tang H."/>
            <person name="Wang X."/>
            <person name="Wicker T."/>
            <person name="Bharti A.K."/>
            <person name="Chapman J."/>
            <person name="Feltus F.A."/>
            <person name="Gowik U."/>
            <person name="Grigoriev I.V."/>
            <person name="Lyons E."/>
            <person name="Maher C.A."/>
            <person name="Martis M."/>
            <person name="Narechania A."/>
            <person name="Otillar R.P."/>
            <person name="Penning B.W."/>
            <person name="Salamov A.A."/>
            <person name="Wang Y."/>
            <person name="Zhang L."/>
            <person name="Carpita N.C."/>
            <person name="Freeling M."/>
            <person name="Gingle A.R."/>
            <person name="Hash C.T."/>
            <person name="Keller B."/>
            <person name="Klein P."/>
            <person name="Kresovich S."/>
            <person name="McCann M.C."/>
            <person name="Ming R."/>
            <person name="Peterson D.G."/>
            <person name="Mehboob-ur-Rahman"/>
            <person name="Ware D."/>
            <person name="Westhoff P."/>
            <person name="Mayer K.F."/>
            <person name="Messing J."/>
            <person name="Rokhsar D.S."/>
        </authorList>
    </citation>
    <scope>NUCLEOTIDE SEQUENCE [LARGE SCALE GENOMIC DNA]</scope>
    <source>
        <strain evidence="3">cv. BTx623</strain>
    </source>
</reference>
<accession>A0A1Z5RGQ2</accession>
<dbReference type="Gramene" id="OQU82932">
    <property type="protein sequence ID" value="OQU82932"/>
    <property type="gene ID" value="SORBI_3005G046801"/>
</dbReference>
<dbReference type="InParanoid" id="A0A1Z5RGQ2"/>
<keyword evidence="1" id="KW-0812">Transmembrane</keyword>
<feature type="transmembrane region" description="Helical" evidence="1">
    <location>
        <begin position="98"/>
        <end position="117"/>
    </location>
</feature>
<sequence>MGSHCHPVVPASSANTIPLGLHHRSSISTTRQSVHDRLIFQRVAAHSASFIHTRVRRFMLIKFWRRFIHQWCWYQMPPGHVILAISAIILVLKCDLDMLYWHIYMYSVIILVLRYDLDLSYWHIVSLFWSNVICACKPF</sequence>
<protein>
    <submittedName>
        <fullName evidence="2">Uncharacterized protein</fullName>
    </submittedName>
</protein>
<keyword evidence="3" id="KW-1185">Reference proteome</keyword>
<feature type="transmembrane region" description="Helical" evidence="1">
    <location>
        <begin position="71"/>
        <end position="92"/>
    </location>
</feature>